<dbReference type="SUPFAM" id="SSF51658">
    <property type="entry name" value="Xylose isomerase-like"/>
    <property type="match status" value="1"/>
</dbReference>
<feature type="region of interest" description="Disordered" evidence="1">
    <location>
        <begin position="49"/>
        <end position="69"/>
    </location>
</feature>
<feature type="region of interest" description="Disordered" evidence="1">
    <location>
        <begin position="1"/>
        <end position="25"/>
    </location>
</feature>
<dbReference type="AlphaFoldDB" id="A0A8U0A523"/>
<organism evidence="3 4">
    <name type="scientific">Halocatena salina</name>
    <dbReference type="NCBI Taxonomy" id="2934340"/>
    <lineage>
        <taxon>Archaea</taxon>
        <taxon>Methanobacteriati</taxon>
        <taxon>Methanobacteriota</taxon>
        <taxon>Stenosarchaea group</taxon>
        <taxon>Halobacteria</taxon>
        <taxon>Halobacteriales</taxon>
        <taxon>Natronomonadaceae</taxon>
        <taxon>Halocatena</taxon>
    </lineage>
</organism>
<dbReference type="InterPro" id="IPR036237">
    <property type="entry name" value="Xyl_isomerase-like_sf"/>
</dbReference>
<geneLocation type="plasmid" evidence="3 4">
    <name>unnamed1</name>
</geneLocation>
<sequence>MAHDVETAMNEDSSADGVSSTVSRHFSTKRRTVLQGIAALGLSSSVVGTTAARTNDTERTPDADTPPRRGVSTAIQFYTLRNLPDTVLDLIRRVGAVDNNGGPGYDAVEFAGLGEASADEIVDTLERTGLVGGSAHVGLEALETELETTVETYTQIGVDNLVVPYIDPSRIDTIEKTETLAERMNAVDEQLGSDVQLSYHNHDGEFQRLADDRTPLAVLDESLNDGIGFEIDVGWVHTAGFDPVEVIETYSDRTHLVHMKDMVDGEFAEIGEGAVDMRAVSAVARTKANVEYLIYEHDEPTDPAGSVATGAGVLSLLDGTKKPGRIELSEMGPPAYDPTLDGTDRTGGGNC</sequence>
<name>A0A8U0A523_9EURY</name>
<keyword evidence="4" id="KW-1185">Reference proteome</keyword>
<evidence type="ECO:0000313" key="4">
    <source>
        <dbReference type="Proteomes" id="UP000831768"/>
    </source>
</evidence>
<dbReference type="InterPro" id="IPR013022">
    <property type="entry name" value="Xyl_isomerase-like_TIM-brl"/>
</dbReference>
<feature type="compositionally biased region" description="Basic and acidic residues" evidence="1">
    <location>
        <begin position="55"/>
        <end position="67"/>
    </location>
</feature>
<dbReference type="GeneID" id="71929378"/>
<evidence type="ECO:0000259" key="2">
    <source>
        <dbReference type="Pfam" id="PF01261"/>
    </source>
</evidence>
<protein>
    <submittedName>
        <fullName evidence="3">Sugar phosphate isomerase/epimerase</fullName>
    </submittedName>
</protein>
<gene>
    <name evidence="3" type="ORF">MW046_14985</name>
</gene>
<dbReference type="KEGG" id="haad:MW046_14985"/>
<dbReference type="RefSeq" id="WP_247994965.1">
    <property type="nucleotide sequence ID" value="NZ_CP096020.1"/>
</dbReference>
<dbReference type="PANTHER" id="PTHR12110">
    <property type="entry name" value="HYDROXYPYRUVATE ISOMERASE"/>
    <property type="match status" value="1"/>
</dbReference>
<dbReference type="PANTHER" id="PTHR12110:SF41">
    <property type="entry name" value="INOSOSE DEHYDRATASE"/>
    <property type="match status" value="1"/>
</dbReference>
<feature type="compositionally biased region" description="Polar residues" evidence="1">
    <location>
        <begin position="10"/>
        <end position="25"/>
    </location>
</feature>
<keyword evidence="3" id="KW-0413">Isomerase</keyword>
<dbReference type="GO" id="GO:0016853">
    <property type="term" value="F:isomerase activity"/>
    <property type="evidence" value="ECO:0007669"/>
    <property type="project" value="UniProtKB-KW"/>
</dbReference>
<feature type="domain" description="Xylose isomerase-like TIM barrel" evidence="2">
    <location>
        <begin position="104"/>
        <end position="305"/>
    </location>
</feature>
<dbReference type="InterPro" id="IPR050312">
    <property type="entry name" value="IolE/XylAMocC-like"/>
</dbReference>
<evidence type="ECO:0000313" key="3">
    <source>
        <dbReference type="EMBL" id="UPM44311.1"/>
    </source>
</evidence>
<keyword evidence="3" id="KW-0614">Plasmid</keyword>
<reference evidence="3" key="1">
    <citation type="submission" date="2022-04" db="EMBL/GenBank/DDBJ databases">
        <title>Halocatena sp. nov., isolated from a salt lake.</title>
        <authorList>
            <person name="Cui H.-L."/>
        </authorList>
    </citation>
    <scope>NUCLEOTIDE SEQUENCE</scope>
    <source>
        <strain evidence="3">AD-1</strain>
        <plasmid evidence="3">unnamed1</plasmid>
    </source>
</reference>
<accession>A0A8U0A523</accession>
<evidence type="ECO:0000256" key="1">
    <source>
        <dbReference type="SAM" id="MobiDB-lite"/>
    </source>
</evidence>
<dbReference type="EMBL" id="CP096020">
    <property type="protein sequence ID" value="UPM44311.1"/>
    <property type="molecule type" value="Genomic_DNA"/>
</dbReference>
<dbReference type="Pfam" id="PF01261">
    <property type="entry name" value="AP_endonuc_2"/>
    <property type="match status" value="1"/>
</dbReference>
<proteinExistence type="predicted"/>
<feature type="region of interest" description="Disordered" evidence="1">
    <location>
        <begin position="326"/>
        <end position="351"/>
    </location>
</feature>
<dbReference type="Proteomes" id="UP000831768">
    <property type="component" value="Plasmid unnamed1"/>
</dbReference>
<dbReference type="Gene3D" id="3.20.20.150">
    <property type="entry name" value="Divalent-metal-dependent TIM barrel enzymes"/>
    <property type="match status" value="1"/>
</dbReference>